<keyword evidence="1" id="KW-0812">Transmembrane</keyword>
<reference evidence="2 3" key="1">
    <citation type="journal article" date="2016" name="Nat. Commun.">
        <title>Thousands of microbial genomes shed light on interconnected biogeochemical processes in an aquifer system.</title>
        <authorList>
            <person name="Anantharaman K."/>
            <person name="Brown C.T."/>
            <person name="Hug L.A."/>
            <person name="Sharon I."/>
            <person name="Castelle C.J."/>
            <person name="Probst A.J."/>
            <person name="Thomas B.C."/>
            <person name="Singh A."/>
            <person name="Wilkins M.J."/>
            <person name="Karaoz U."/>
            <person name="Brodie E.L."/>
            <person name="Williams K.H."/>
            <person name="Hubbard S.S."/>
            <person name="Banfield J.F."/>
        </authorList>
    </citation>
    <scope>NUCLEOTIDE SEQUENCE [LARGE SCALE GENOMIC DNA]</scope>
</reference>
<sequence>MTANHELIYYLAAGFVLVLIFLIRTERISKTRAVALLGIFALFPLFIYLLDRFFAPGLWEKLVFQNSVEFWIARIAYSLAVLGVGFNIIWLSVGGTVVAGGIILFSANEIIAVKKEAAQKEFEKQQIVKDFQKEKSENSLVPGGTLDISSIEPGTYKIAVLNQETNYLIVEGGDWTINFRDSLLLQTKDEYGNLNQAVTFKINSRGITLTPGSRFEVPWQLGKYDKFYIIIGRVGPKATLADEKNVIAPSAWSNNQKQDFILTADNDYLIVSDYNWLLNWPKNDSLLWQQKTPNGKWQTVMVLFHHDLGNYKLEANSKFKPARLLKPGETFKITITKVNI</sequence>
<dbReference type="EMBL" id="MFTL01000024">
    <property type="protein sequence ID" value="OGI61290.1"/>
    <property type="molecule type" value="Genomic_DNA"/>
</dbReference>
<accession>A0A1F6UV50</accession>
<feature type="transmembrane region" description="Helical" evidence="1">
    <location>
        <begin position="75"/>
        <end position="105"/>
    </location>
</feature>
<dbReference type="AlphaFoldDB" id="A0A1F6UV50"/>
<keyword evidence="1" id="KW-1133">Transmembrane helix</keyword>
<evidence type="ECO:0000313" key="2">
    <source>
        <dbReference type="EMBL" id="OGI61290.1"/>
    </source>
</evidence>
<organism evidence="2 3">
    <name type="scientific">Candidatus Nomurabacteria bacterium RIFCSPHIGHO2_01_FULL_39_9</name>
    <dbReference type="NCBI Taxonomy" id="1801735"/>
    <lineage>
        <taxon>Bacteria</taxon>
        <taxon>Candidatus Nomuraibacteriota</taxon>
    </lineage>
</organism>
<name>A0A1F6UV50_9BACT</name>
<comment type="caution">
    <text evidence="2">The sequence shown here is derived from an EMBL/GenBank/DDBJ whole genome shotgun (WGS) entry which is preliminary data.</text>
</comment>
<dbReference type="Proteomes" id="UP000182253">
    <property type="component" value="Unassembled WGS sequence"/>
</dbReference>
<feature type="transmembrane region" description="Helical" evidence="1">
    <location>
        <begin position="6"/>
        <end position="23"/>
    </location>
</feature>
<protein>
    <submittedName>
        <fullName evidence="2">Uncharacterized protein</fullName>
    </submittedName>
</protein>
<feature type="transmembrane region" description="Helical" evidence="1">
    <location>
        <begin position="35"/>
        <end position="55"/>
    </location>
</feature>
<gene>
    <name evidence="2" type="ORF">A2645_01815</name>
</gene>
<evidence type="ECO:0000313" key="3">
    <source>
        <dbReference type="Proteomes" id="UP000182253"/>
    </source>
</evidence>
<proteinExistence type="predicted"/>
<keyword evidence="1" id="KW-0472">Membrane</keyword>
<evidence type="ECO:0000256" key="1">
    <source>
        <dbReference type="SAM" id="Phobius"/>
    </source>
</evidence>